<evidence type="ECO:0000256" key="4">
    <source>
        <dbReference type="ARBA" id="ARBA00022827"/>
    </source>
</evidence>
<dbReference type="Pfam" id="PF13450">
    <property type="entry name" value="NAD_binding_8"/>
    <property type="match status" value="1"/>
</dbReference>
<evidence type="ECO:0000313" key="8">
    <source>
        <dbReference type="EMBL" id="KXT13118.1"/>
    </source>
</evidence>
<dbReference type="OrthoDB" id="66881at2759"/>
<dbReference type="Pfam" id="PF00743">
    <property type="entry name" value="FMO-like"/>
    <property type="match status" value="2"/>
</dbReference>
<evidence type="ECO:0000256" key="5">
    <source>
        <dbReference type="ARBA" id="ARBA00022857"/>
    </source>
</evidence>
<gene>
    <name evidence="8" type="ORF">AC579_5643</name>
</gene>
<dbReference type="FunFam" id="3.50.50.60:FF:000138">
    <property type="entry name" value="Flavin-containing monooxygenase"/>
    <property type="match status" value="1"/>
</dbReference>
<organism evidence="8 9">
    <name type="scientific">Pseudocercospora musae</name>
    <dbReference type="NCBI Taxonomy" id="113226"/>
    <lineage>
        <taxon>Eukaryota</taxon>
        <taxon>Fungi</taxon>
        <taxon>Dikarya</taxon>
        <taxon>Ascomycota</taxon>
        <taxon>Pezizomycotina</taxon>
        <taxon>Dothideomycetes</taxon>
        <taxon>Dothideomycetidae</taxon>
        <taxon>Mycosphaerellales</taxon>
        <taxon>Mycosphaerellaceae</taxon>
        <taxon>Pseudocercospora</taxon>
    </lineage>
</organism>
<sequence length="498" mass="56288">MGSLPPRQRFRANNVAIIGAGPSGLAAAKYLLAEKAFSRITIFEQRSTVGGLWNYIPCGSESAQDVSIPQTSPHAGLDRPIWKSSNEAEDAQEQAQFMTAVYERLETNIPRDLMGFSDLEWPEDRQLFPRHEDVLEYIESYAKDVLHLIQFRTQVLDMRPHGQDQWLVKTQAVEQKLAGTPVEEVCDAVIVASGHYAVPYIPDVPGIQEWNRAHPGLITHSKYYRKPENYAGKKVIVVGNSASGIDIGAQIATVCSLPLLMSQKSESYLNVGGVSPEKQEKPEIIGYLPESRGVKFADGTAETDIDAIVYCTGYFYSYPFLESLDPSVISTGRRVENIYHHLFYRQRPTLSFLVLNQKVIPFPFAEVQSALVARVLSGRLTLPSEEEMRAWEEDNMKEAGQGTSFHVLKFPKDADYLNMLHDWAVSVDNTGDGVKGSVGKRPPCWSEKQYWIRERFPNIKKAFNDLGEARHKARKLEDVGYDFEAWRRDKEKEEHNML</sequence>
<evidence type="ECO:0000256" key="1">
    <source>
        <dbReference type="ARBA" id="ARBA00001974"/>
    </source>
</evidence>
<dbReference type="GO" id="GO:0004499">
    <property type="term" value="F:N,N-dimethylaniline monooxygenase activity"/>
    <property type="evidence" value="ECO:0007669"/>
    <property type="project" value="InterPro"/>
</dbReference>
<accession>A0A139IEE1</accession>
<dbReference type="AlphaFoldDB" id="A0A139IEE1"/>
<comment type="similarity">
    <text evidence="2">Belongs to the FMO family.</text>
</comment>
<evidence type="ECO:0000313" key="9">
    <source>
        <dbReference type="Proteomes" id="UP000073492"/>
    </source>
</evidence>
<keyword evidence="7" id="KW-0503">Monooxygenase</keyword>
<keyword evidence="9" id="KW-1185">Reference proteome</keyword>
<evidence type="ECO:0000256" key="3">
    <source>
        <dbReference type="ARBA" id="ARBA00022630"/>
    </source>
</evidence>
<keyword evidence="4" id="KW-0274">FAD</keyword>
<dbReference type="GO" id="GO:0050661">
    <property type="term" value="F:NADP binding"/>
    <property type="evidence" value="ECO:0007669"/>
    <property type="project" value="InterPro"/>
</dbReference>
<dbReference type="InterPro" id="IPR020946">
    <property type="entry name" value="Flavin_mOase-like"/>
</dbReference>
<evidence type="ECO:0000256" key="7">
    <source>
        <dbReference type="ARBA" id="ARBA00023033"/>
    </source>
</evidence>
<dbReference type="InterPro" id="IPR050346">
    <property type="entry name" value="FMO-like"/>
</dbReference>
<dbReference type="GO" id="GO:0050660">
    <property type="term" value="F:flavin adenine dinucleotide binding"/>
    <property type="evidence" value="ECO:0007669"/>
    <property type="project" value="InterPro"/>
</dbReference>
<dbReference type="InterPro" id="IPR000960">
    <property type="entry name" value="Flavin_mOase"/>
</dbReference>
<protein>
    <recommendedName>
        <fullName evidence="10">FAD/NAD(P)-binding domain-containing protein</fullName>
    </recommendedName>
</protein>
<dbReference type="PANTHER" id="PTHR23023">
    <property type="entry name" value="DIMETHYLANILINE MONOOXYGENASE"/>
    <property type="match status" value="1"/>
</dbReference>
<reference evidence="8 9" key="1">
    <citation type="submission" date="2015-07" db="EMBL/GenBank/DDBJ databases">
        <title>Comparative genomics of the Sigatoka disease complex on banana suggests a link between parallel evolutionary changes in Pseudocercospora fijiensis and Pseudocercospora eumusae and increased virulence on the banana host.</title>
        <authorList>
            <person name="Chang T.-C."/>
            <person name="Salvucci A."/>
            <person name="Crous P.W."/>
            <person name="Stergiopoulos I."/>
        </authorList>
    </citation>
    <scope>NUCLEOTIDE SEQUENCE [LARGE SCALE GENOMIC DNA]</scope>
    <source>
        <strain evidence="8 9">CBS 116634</strain>
    </source>
</reference>
<comment type="cofactor">
    <cofactor evidence="1">
        <name>FAD</name>
        <dbReference type="ChEBI" id="CHEBI:57692"/>
    </cofactor>
</comment>
<dbReference type="PRINTS" id="PR00370">
    <property type="entry name" value="FMOXYGENASE"/>
</dbReference>
<evidence type="ECO:0000256" key="6">
    <source>
        <dbReference type="ARBA" id="ARBA00023002"/>
    </source>
</evidence>
<name>A0A139IEE1_9PEZI</name>
<keyword evidence="3" id="KW-0285">Flavoprotein</keyword>
<dbReference type="Proteomes" id="UP000073492">
    <property type="component" value="Unassembled WGS sequence"/>
</dbReference>
<keyword evidence="5" id="KW-0521">NADP</keyword>
<evidence type="ECO:0008006" key="10">
    <source>
        <dbReference type="Google" id="ProtNLM"/>
    </source>
</evidence>
<dbReference type="InterPro" id="IPR036188">
    <property type="entry name" value="FAD/NAD-bd_sf"/>
</dbReference>
<keyword evidence="6" id="KW-0560">Oxidoreductase</keyword>
<dbReference type="SUPFAM" id="SSF51905">
    <property type="entry name" value="FAD/NAD(P)-binding domain"/>
    <property type="match status" value="2"/>
</dbReference>
<comment type="caution">
    <text evidence="8">The sequence shown here is derived from an EMBL/GenBank/DDBJ whole genome shotgun (WGS) entry which is preliminary data.</text>
</comment>
<dbReference type="PIRSF" id="PIRSF000332">
    <property type="entry name" value="FMO"/>
    <property type="match status" value="1"/>
</dbReference>
<evidence type="ECO:0000256" key="2">
    <source>
        <dbReference type="ARBA" id="ARBA00009183"/>
    </source>
</evidence>
<proteinExistence type="inferred from homology"/>
<dbReference type="Gene3D" id="3.50.50.60">
    <property type="entry name" value="FAD/NAD(P)-binding domain"/>
    <property type="match status" value="2"/>
</dbReference>
<dbReference type="EMBL" id="LFZO01000128">
    <property type="protein sequence ID" value="KXT13118.1"/>
    <property type="molecule type" value="Genomic_DNA"/>
</dbReference>